<dbReference type="Proteomes" id="UP000248916">
    <property type="component" value="Unassembled WGS sequence"/>
</dbReference>
<evidence type="ECO:0000313" key="2">
    <source>
        <dbReference type="EMBL" id="PZX10311.1"/>
    </source>
</evidence>
<protein>
    <recommendedName>
        <fullName evidence="4">DDE family transposase</fullName>
    </recommendedName>
</protein>
<name>A0A2W7MS67_9RHOB</name>
<dbReference type="AlphaFoldDB" id="A0A2W7MS67"/>
<evidence type="ECO:0008006" key="4">
    <source>
        <dbReference type="Google" id="ProtNLM"/>
    </source>
</evidence>
<organism evidence="2 3">
    <name type="scientific">Palleronia aestuarii</name>
    <dbReference type="NCBI Taxonomy" id="568105"/>
    <lineage>
        <taxon>Bacteria</taxon>
        <taxon>Pseudomonadati</taxon>
        <taxon>Pseudomonadota</taxon>
        <taxon>Alphaproteobacteria</taxon>
        <taxon>Rhodobacterales</taxon>
        <taxon>Roseobacteraceae</taxon>
        <taxon>Palleronia</taxon>
    </lineage>
</organism>
<evidence type="ECO:0000256" key="1">
    <source>
        <dbReference type="SAM" id="MobiDB-lite"/>
    </source>
</evidence>
<reference evidence="2 3" key="1">
    <citation type="submission" date="2018-06" db="EMBL/GenBank/DDBJ databases">
        <title>Genomic Encyclopedia of Archaeal and Bacterial Type Strains, Phase II (KMG-II): from individual species to whole genera.</title>
        <authorList>
            <person name="Goeker M."/>
        </authorList>
    </citation>
    <scope>NUCLEOTIDE SEQUENCE [LARGE SCALE GENOMIC DNA]</scope>
    <source>
        <strain evidence="2 3">DSM 22009</strain>
    </source>
</reference>
<accession>A0A2W7MS67</accession>
<proteinExistence type="predicted"/>
<sequence length="138" mass="15187">MDRGINQAGFIPRSGRIVDASLIAAPRQRKTDGEKAAIKARKTAAQIWPEKPAKAAQKGEPWVAIGSRTMANDGRWTVEYSKAKVRADRSKPVDIAIPIYGYKSHVGIERMHGFGPHTRADRVRGLTSTPDRHGCRST</sequence>
<feature type="region of interest" description="Disordered" evidence="1">
    <location>
        <begin position="115"/>
        <end position="138"/>
    </location>
</feature>
<gene>
    <name evidence="2" type="ORF">LX81_04263</name>
</gene>
<comment type="caution">
    <text evidence="2">The sequence shown here is derived from an EMBL/GenBank/DDBJ whole genome shotgun (WGS) entry which is preliminary data.</text>
</comment>
<dbReference type="EMBL" id="QKZL01000049">
    <property type="protein sequence ID" value="PZX10311.1"/>
    <property type="molecule type" value="Genomic_DNA"/>
</dbReference>
<evidence type="ECO:0000313" key="3">
    <source>
        <dbReference type="Proteomes" id="UP000248916"/>
    </source>
</evidence>
<keyword evidence="3" id="KW-1185">Reference proteome</keyword>